<evidence type="ECO:0000256" key="9">
    <source>
        <dbReference type="ARBA" id="ARBA00023102"/>
    </source>
</evidence>
<protein>
    <recommendedName>
        <fullName evidence="13">Bifunctional protein FolD</fullName>
    </recommendedName>
    <domain>
        <recommendedName>
            <fullName evidence="13">Methylenetetrahydrofolate dehydrogenase</fullName>
            <ecNumber evidence="13">1.5.1.5</ecNumber>
        </recommendedName>
    </domain>
    <domain>
        <recommendedName>
            <fullName evidence="13">Methenyltetrahydrofolate cyclohydrolase</fullName>
            <ecNumber evidence="13">3.5.4.9</ecNumber>
        </recommendedName>
    </domain>
</protein>
<dbReference type="InterPro" id="IPR036291">
    <property type="entry name" value="NAD(P)-bd_dom_sf"/>
</dbReference>
<dbReference type="GO" id="GO:0004488">
    <property type="term" value="F:methylenetetrahydrofolate dehydrogenase (NADP+) activity"/>
    <property type="evidence" value="ECO:0007669"/>
    <property type="project" value="UniProtKB-UniRule"/>
</dbReference>
<dbReference type="GO" id="GO:0035999">
    <property type="term" value="P:tetrahydrofolate interconversion"/>
    <property type="evidence" value="ECO:0007669"/>
    <property type="project" value="UniProtKB-UniRule"/>
</dbReference>
<feature type="domain" description="Tetrahydrofolate dehydrogenase/cyclohydrolase catalytic" evidence="14">
    <location>
        <begin position="5"/>
        <end position="119"/>
    </location>
</feature>
<evidence type="ECO:0000313" key="17">
    <source>
        <dbReference type="Proteomes" id="UP000824123"/>
    </source>
</evidence>
<evidence type="ECO:0000256" key="5">
    <source>
        <dbReference type="ARBA" id="ARBA00022755"/>
    </source>
</evidence>
<dbReference type="SUPFAM" id="SSF53223">
    <property type="entry name" value="Aminoacid dehydrogenase-like, N-terminal domain"/>
    <property type="match status" value="1"/>
</dbReference>
<evidence type="ECO:0000313" key="16">
    <source>
        <dbReference type="EMBL" id="HIU47168.1"/>
    </source>
</evidence>
<comment type="catalytic activity">
    <reaction evidence="13">
        <text>(6R)-5,10-methylene-5,6,7,8-tetrahydrofolate + NADP(+) = (6R)-5,10-methenyltetrahydrofolate + NADPH</text>
        <dbReference type="Rhea" id="RHEA:22812"/>
        <dbReference type="ChEBI" id="CHEBI:15636"/>
        <dbReference type="ChEBI" id="CHEBI:57455"/>
        <dbReference type="ChEBI" id="CHEBI:57783"/>
        <dbReference type="ChEBI" id="CHEBI:58349"/>
        <dbReference type="EC" id="1.5.1.5"/>
    </reaction>
</comment>
<reference evidence="16" key="2">
    <citation type="journal article" date="2021" name="PeerJ">
        <title>Extensive microbial diversity within the chicken gut microbiome revealed by metagenomics and culture.</title>
        <authorList>
            <person name="Gilroy R."/>
            <person name="Ravi A."/>
            <person name="Getino M."/>
            <person name="Pursley I."/>
            <person name="Horton D.L."/>
            <person name="Alikhan N.F."/>
            <person name="Baker D."/>
            <person name="Gharbi K."/>
            <person name="Hall N."/>
            <person name="Watson M."/>
            <person name="Adriaenssens E.M."/>
            <person name="Foster-Nyarko E."/>
            <person name="Jarju S."/>
            <person name="Secka A."/>
            <person name="Antonio M."/>
            <person name="Oren A."/>
            <person name="Chaudhuri R.R."/>
            <person name="La Ragione R."/>
            <person name="Hildebrand F."/>
            <person name="Pallen M.J."/>
        </authorList>
    </citation>
    <scope>NUCLEOTIDE SEQUENCE</scope>
    <source>
        <strain evidence="16">ChiSxjej2B14-8506</strain>
    </source>
</reference>
<comment type="caution">
    <text evidence="16">The sequence shown here is derived from an EMBL/GenBank/DDBJ whole genome shotgun (WGS) entry which is preliminary data.</text>
</comment>
<dbReference type="Proteomes" id="UP000824123">
    <property type="component" value="Unassembled WGS sequence"/>
</dbReference>
<dbReference type="SUPFAM" id="SSF51735">
    <property type="entry name" value="NAD(P)-binding Rossmann-fold domains"/>
    <property type="match status" value="1"/>
</dbReference>
<evidence type="ECO:0000256" key="12">
    <source>
        <dbReference type="ARBA" id="ARBA00036357"/>
    </source>
</evidence>
<evidence type="ECO:0000256" key="4">
    <source>
        <dbReference type="ARBA" id="ARBA00022605"/>
    </source>
</evidence>
<dbReference type="PROSITE" id="PS00767">
    <property type="entry name" value="THF_DHG_CYH_2"/>
    <property type="match status" value="1"/>
</dbReference>
<dbReference type="NCBIfam" id="NF010786">
    <property type="entry name" value="PRK14189.1"/>
    <property type="match status" value="1"/>
</dbReference>
<dbReference type="NCBIfam" id="NF010785">
    <property type="entry name" value="PRK14188.1"/>
    <property type="match status" value="1"/>
</dbReference>
<evidence type="ECO:0000256" key="6">
    <source>
        <dbReference type="ARBA" id="ARBA00022801"/>
    </source>
</evidence>
<dbReference type="CDD" id="cd01080">
    <property type="entry name" value="NAD_bind_m-THF_DH_Cyclohyd"/>
    <property type="match status" value="1"/>
</dbReference>
<reference evidence="16" key="1">
    <citation type="submission" date="2020-10" db="EMBL/GenBank/DDBJ databases">
        <authorList>
            <person name="Gilroy R."/>
        </authorList>
    </citation>
    <scope>NUCLEOTIDE SEQUENCE</scope>
    <source>
        <strain evidence="16">ChiSxjej2B14-8506</strain>
    </source>
</reference>
<evidence type="ECO:0000259" key="15">
    <source>
        <dbReference type="Pfam" id="PF02882"/>
    </source>
</evidence>
<dbReference type="InterPro" id="IPR020630">
    <property type="entry name" value="THF_DH/CycHdrlase_cat_dom"/>
</dbReference>
<proteinExistence type="inferred from homology"/>
<dbReference type="EC" id="3.5.4.9" evidence="13"/>
<keyword evidence="8 13" id="KW-0560">Oxidoreductase</keyword>
<sequence>MAQIIDGKQISQQLREGMKQEVAELIEQGIKPCLAVIIVGEDPASKVYVRNKERACKQLGMDSILLRLPEETSQQELLERVRALNADPAVNGILVQLPLPKHLDEQEVLREISPEKDVDGFHALNAGRLLLGEQCTVACTPAGCLELIRSTGVNISGAEAVVVGRSNIVGKPMALLLLQQNATVTVCHSRTRNLGEITRRADILVAAVGKPRMITGDMIKPGAVVIDVGINRVDGKLVGDVDFESACEVAGWITPVPGGVGPMTITGLMRNTIDATRRQHGIK</sequence>
<dbReference type="Pfam" id="PF00763">
    <property type="entry name" value="THF_DHG_CYH"/>
    <property type="match status" value="1"/>
</dbReference>
<keyword evidence="4 13" id="KW-0028">Amino-acid biosynthesis</keyword>
<dbReference type="GO" id="GO:0009086">
    <property type="term" value="P:methionine biosynthetic process"/>
    <property type="evidence" value="ECO:0007669"/>
    <property type="project" value="UniProtKB-KW"/>
</dbReference>
<dbReference type="GO" id="GO:0004477">
    <property type="term" value="F:methenyltetrahydrofolate cyclohydrolase activity"/>
    <property type="evidence" value="ECO:0007669"/>
    <property type="project" value="UniProtKB-UniRule"/>
</dbReference>
<dbReference type="GO" id="GO:0005829">
    <property type="term" value="C:cytosol"/>
    <property type="evidence" value="ECO:0007669"/>
    <property type="project" value="TreeGrafter"/>
</dbReference>
<dbReference type="PROSITE" id="PS00766">
    <property type="entry name" value="THF_DHG_CYH_1"/>
    <property type="match status" value="1"/>
</dbReference>
<dbReference type="FunFam" id="3.40.50.720:FF:000006">
    <property type="entry name" value="Bifunctional protein FolD"/>
    <property type="match status" value="1"/>
</dbReference>
<name>A0A9D1S5G8_9FIRM</name>
<dbReference type="Gene3D" id="3.40.50.720">
    <property type="entry name" value="NAD(P)-binding Rossmann-like Domain"/>
    <property type="match status" value="1"/>
</dbReference>
<dbReference type="AlphaFoldDB" id="A0A9D1S5G8"/>
<accession>A0A9D1S5G8</accession>
<dbReference type="PRINTS" id="PR00085">
    <property type="entry name" value="THFDHDRGNASE"/>
</dbReference>
<keyword evidence="5 13" id="KW-0658">Purine biosynthesis</keyword>
<keyword evidence="10 13" id="KW-0486">Methionine biosynthesis</keyword>
<feature type="domain" description="Tetrahydrofolate dehydrogenase/cyclohydrolase NAD(P)-binding" evidence="15">
    <location>
        <begin position="138"/>
        <end position="279"/>
    </location>
</feature>
<dbReference type="InterPro" id="IPR020631">
    <property type="entry name" value="THF_DH/CycHdrlase_NAD-bd_dom"/>
</dbReference>
<dbReference type="EMBL" id="DVNK01000050">
    <property type="protein sequence ID" value="HIU47168.1"/>
    <property type="molecule type" value="Genomic_DNA"/>
</dbReference>
<comment type="subunit">
    <text evidence="2 13">Homodimer.</text>
</comment>
<evidence type="ECO:0000256" key="13">
    <source>
        <dbReference type="HAMAP-Rule" id="MF_01576"/>
    </source>
</evidence>
<dbReference type="NCBIfam" id="NF010783">
    <property type="entry name" value="PRK14186.1"/>
    <property type="match status" value="1"/>
</dbReference>
<keyword evidence="6 13" id="KW-0378">Hydrolase</keyword>
<dbReference type="EC" id="1.5.1.5" evidence="13"/>
<keyword evidence="9 13" id="KW-0368">Histidine biosynthesis</keyword>
<comment type="similarity">
    <text evidence="13">Belongs to the tetrahydrofolate dehydrogenase/cyclohydrolase family.</text>
</comment>
<comment type="function">
    <text evidence="13">Catalyzes the oxidation of 5,10-methylenetetrahydrofolate to 5,10-methenyltetrahydrofolate and then the hydrolysis of 5,10-methenyltetrahydrofolate to 10-formyltetrahydrofolate.</text>
</comment>
<evidence type="ECO:0000256" key="2">
    <source>
        <dbReference type="ARBA" id="ARBA00011738"/>
    </source>
</evidence>
<dbReference type="PANTHER" id="PTHR48099:SF5">
    <property type="entry name" value="C-1-TETRAHYDROFOLATE SYNTHASE, CYTOPLASMIC"/>
    <property type="match status" value="1"/>
</dbReference>
<evidence type="ECO:0000256" key="1">
    <source>
        <dbReference type="ARBA" id="ARBA00004777"/>
    </source>
</evidence>
<dbReference type="GO" id="GO:0000105">
    <property type="term" value="P:L-histidine biosynthetic process"/>
    <property type="evidence" value="ECO:0007669"/>
    <property type="project" value="UniProtKB-KW"/>
</dbReference>
<keyword evidence="11 13" id="KW-0511">Multifunctional enzyme</keyword>
<comment type="pathway">
    <text evidence="1 13">One-carbon metabolism; tetrahydrofolate interconversion.</text>
</comment>
<keyword evidence="3 13" id="KW-0554">One-carbon metabolism</keyword>
<feature type="binding site" evidence="13">
    <location>
        <position position="230"/>
    </location>
    <ligand>
        <name>NADP(+)</name>
        <dbReference type="ChEBI" id="CHEBI:58349"/>
    </ligand>
</feature>
<dbReference type="HAMAP" id="MF_01576">
    <property type="entry name" value="THF_DHG_CYH"/>
    <property type="match status" value="1"/>
</dbReference>
<feature type="binding site" evidence="13">
    <location>
        <begin position="164"/>
        <end position="166"/>
    </location>
    <ligand>
        <name>NADP(+)</name>
        <dbReference type="ChEBI" id="CHEBI:58349"/>
    </ligand>
</feature>
<organism evidence="16 17">
    <name type="scientific">Candidatus Fimadaptatus faecigallinarum</name>
    <dbReference type="NCBI Taxonomy" id="2840814"/>
    <lineage>
        <taxon>Bacteria</taxon>
        <taxon>Bacillati</taxon>
        <taxon>Bacillota</taxon>
        <taxon>Clostridia</taxon>
        <taxon>Eubacteriales</taxon>
        <taxon>Candidatus Fimadaptatus</taxon>
    </lineage>
</organism>
<dbReference type="PANTHER" id="PTHR48099">
    <property type="entry name" value="C-1-TETRAHYDROFOLATE SYNTHASE, CYTOPLASMIC-RELATED"/>
    <property type="match status" value="1"/>
</dbReference>
<dbReference type="GO" id="GO:0006164">
    <property type="term" value="P:purine nucleotide biosynthetic process"/>
    <property type="evidence" value="ECO:0007669"/>
    <property type="project" value="UniProtKB-KW"/>
</dbReference>
<evidence type="ECO:0000256" key="3">
    <source>
        <dbReference type="ARBA" id="ARBA00022563"/>
    </source>
</evidence>
<evidence type="ECO:0000256" key="10">
    <source>
        <dbReference type="ARBA" id="ARBA00023167"/>
    </source>
</evidence>
<dbReference type="InterPro" id="IPR020867">
    <property type="entry name" value="THF_DH/CycHdrlase_CS"/>
</dbReference>
<dbReference type="InterPro" id="IPR000672">
    <property type="entry name" value="THF_DH/CycHdrlase"/>
</dbReference>
<keyword evidence="7 13" id="KW-0521">NADP</keyword>
<dbReference type="Pfam" id="PF02882">
    <property type="entry name" value="THF_DHG_CYH_C"/>
    <property type="match status" value="1"/>
</dbReference>
<evidence type="ECO:0000256" key="7">
    <source>
        <dbReference type="ARBA" id="ARBA00022857"/>
    </source>
</evidence>
<dbReference type="InterPro" id="IPR046346">
    <property type="entry name" value="Aminoacid_DH-like_N_sf"/>
</dbReference>
<gene>
    <name evidence="13 16" type="primary">folD</name>
    <name evidence="16" type="ORF">IAC59_07905</name>
</gene>
<evidence type="ECO:0000259" key="14">
    <source>
        <dbReference type="Pfam" id="PF00763"/>
    </source>
</evidence>
<dbReference type="FunFam" id="3.40.50.10860:FF:000001">
    <property type="entry name" value="Bifunctional protein FolD"/>
    <property type="match status" value="1"/>
</dbReference>
<evidence type="ECO:0000256" key="8">
    <source>
        <dbReference type="ARBA" id="ARBA00023002"/>
    </source>
</evidence>
<evidence type="ECO:0000256" key="11">
    <source>
        <dbReference type="ARBA" id="ARBA00023268"/>
    </source>
</evidence>
<comment type="catalytic activity">
    <reaction evidence="12 13">
        <text>(6R)-5,10-methenyltetrahydrofolate + H2O = (6R)-10-formyltetrahydrofolate + H(+)</text>
        <dbReference type="Rhea" id="RHEA:23700"/>
        <dbReference type="ChEBI" id="CHEBI:15377"/>
        <dbReference type="ChEBI" id="CHEBI:15378"/>
        <dbReference type="ChEBI" id="CHEBI:57455"/>
        <dbReference type="ChEBI" id="CHEBI:195366"/>
        <dbReference type="EC" id="3.5.4.9"/>
    </reaction>
</comment>
<comment type="caution">
    <text evidence="13">Lacks conserved residue(s) required for the propagation of feature annotation.</text>
</comment>
<dbReference type="NCBIfam" id="NF008058">
    <property type="entry name" value="PRK10792.1"/>
    <property type="match status" value="1"/>
</dbReference>
<dbReference type="Gene3D" id="3.40.50.10860">
    <property type="entry name" value="Leucine Dehydrogenase, chain A, domain 1"/>
    <property type="match status" value="1"/>
</dbReference>